<comment type="similarity">
    <text evidence="2">Belongs to the galactose-3-O-sulfotransferase family.</text>
</comment>
<dbReference type="GO" id="GO:0000139">
    <property type="term" value="C:Golgi membrane"/>
    <property type="evidence" value="ECO:0007669"/>
    <property type="project" value="UniProtKB-SubCell"/>
</dbReference>
<comment type="subcellular location">
    <subcellularLocation>
        <location evidence="1">Golgi apparatus membrane</location>
        <topology evidence="1">Single-pass type II membrane protein</topology>
    </subcellularLocation>
</comment>
<evidence type="ECO:0000256" key="3">
    <source>
        <dbReference type="ARBA" id="ARBA00022679"/>
    </source>
</evidence>
<gene>
    <name evidence="12" type="ORF">RRG08_062217</name>
</gene>
<keyword evidence="4 11" id="KW-0812">Transmembrane</keyword>
<keyword evidence="9" id="KW-0325">Glycoprotein</keyword>
<sequence length="453" mass="52535">MTEGSVSENIKKTPGGNQWSRLRIGGFFVLIAFVIASVYVSNGIIFSAVHFNHAVENSRNENLNDLTRENQNGTQNKSQEKTQIKTQSENVSQSKSPNLVVDEIQQVIFAKVHKAASSTLQNILLRFAMARELDVLLPRAQDHINEFGPKIDPKVLIEHARGQQFNILCNHLVFNAQEVAAYIPSSAFRFGILRDPLSQALSALQYYTTYYLNPGTTMWSAVRKYARDPVKGFLDNPHEFCNERSAYETQRCTLDNRMSMDLGFDTSRMFQSKRNKTKIQEFVSQIERQFDLMLISEYFDESMVLLRRYLHWQMKDIIYLRVNAAVAENKSKYVWRRDVQPDTIQLRTFKQWAAVDIALYEHFLPEFLKKIKKEHLFHEEVAAFKEVRSNVADFCKNPRNSTGQVLNIPDSRWTQKFSVSVSDCEVMRFAEAQIVQKARIQQLARFYRSQRLS</sequence>
<accession>A0AAE0Y976</accession>
<keyword evidence="7" id="KW-0333">Golgi apparatus</keyword>
<evidence type="ECO:0000256" key="11">
    <source>
        <dbReference type="SAM" id="Phobius"/>
    </source>
</evidence>
<evidence type="ECO:0000313" key="13">
    <source>
        <dbReference type="Proteomes" id="UP001283361"/>
    </source>
</evidence>
<evidence type="ECO:0000256" key="6">
    <source>
        <dbReference type="ARBA" id="ARBA00022989"/>
    </source>
</evidence>
<keyword evidence="6 11" id="KW-1133">Transmembrane helix</keyword>
<dbReference type="EMBL" id="JAWDGP010006640">
    <property type="protein sequence ID" value="KAK3737590.1"/>
    <property type="molecule type" value="Genomic_DNA"/>
</dbReference>
<feature type="compositionally biased region" description="Polar residues" evidence="10">
    <location>
        <begin position="62"/>
        <end position="77"/>
    </location>
</feature>
<evidence type="ECO:0000256" key="1">
    <source>
        <dbReference type="ARBA" id="ARBA00004323"/>
    </source>
</evidence>
<dbReference type="Pfam" id="PF06990">
    <property type="entry name" value="Gal-3-0_sulfotr"/>
    <property type="match status" value="1"/>
</dbReference>
<dbReference type="GO" id="GO:0001733">
    <property type="term" value="F:galactosylceramide sulfotransferase activity"/>
    <property type="evidence" value="ECO:0007669"/>
    <property type="project" value="InterPro"/>
</dbReference>
<comment type="caution">
    <text evidence="12">The sequence shown here is derived from an EMBL/GenBank/DDBJ whole genome shotgun (WGS) entry which is preliminary data.</text>
</comment>
<name>A0AAE0Y976_9GAST</name>
<evidence type="ECO:0000313" key="12">
    <source>
        <dbReference type="EMBL" id="KAK3737590.1"/>
    </source>
</evidence>
<organism evidence="12 13">
    <name type="scientific">Elysia crispata</name>
    <name type="common">lettuce slug</name>
    <dbReference type="NCBI Taxonomy" id="231223"/>
    <lineage>
        <taxon>Eukaryota</taxon>
        <taxon>Metazoa</taxon>
        <taxon>Spiralia</taxon>
        <taxon>Lophotrochozoa</taxon>
        <taxon>Mollusca</taxon>
        <taxon>Gastropoda</taxon>
        <taxon>Heterobranchia</taxon>
        <taxon>Euthyneura</taxon>
        <taxon>Panpulmonata</taxon>
        <taxon>Sacoglossa</taxon>
        <taxon>Placobranchoidea</taxon>
        <taxon>Plakobranchidae</taxon>
        <taxon>Elysia</taxon>
    </lineage>
</organism>
<evidence type="ECO:0000256" key="2">
    <source>
        <dbReference type="ARBA" id="ARBA00008124"/>
    </source>
</evidence>
<dbReference type="PANTHER" id="PTHR14647">
    <property type="entry name" value="GALACTOSE-3-O-SULFOTRANSFERASE"/>
    <property type="match status" value="1"/>
</dbReference>
<evidence type="ECO:0000256" key="5">
    <source>
        <dbReference type="ARBA" id="ARBA00022968"/>
    </source>
</evidence>
<evidence type="ECO:0000256" key="10">
    <source>
        <dbReference type="SAM" id="MobiDB-lite"/>
    </source>
</evidence>
<evidence type="ECO:0000256" key="8">
    <source>
        <dbReference type="ARBA" id="ARBA00023136"/>
    </source>
</evidence>
<evidence type="ECO:0000256" key="9">
    <source>
        <dbReference type="ARBA" id="ARBA00023180"/>
    </source>
</evidence>
<dbReference type="AlphaFoldDB" id="A0AAE0Y976"/>
<dbReference type="GO" id="GO:0009247">
    <property type="term" value="P:glycolipid biosynthetic process"/>
    <property type="evidence" value="ECO:0007669"/>
    <property type="project" value="InterPro"/>
</dbReference>
<dbReference type="InterPro" id="IPR009729">
    <property type="entry name" value="Gal-3-0_sulfotransfrase"/>
</dbReference>
<feature type="region of interest" description="Disordered" evidence="10">
    <location>
        <begin position="62"/>
        <end position="92"/>
    </location>
</feature>
<keyword evidence="5" id="KW-0735">Signal-anchor</keyword>
<dbReference type="Proteomes" id="UP001283361">
    <property type="component" value="Unassembled WGS sequence"/>
</dbReference>
<proteinExistence type="inferred from homology"/>
<dbReference type="InterPro" id="IPR027417">
    <property type="entry name" value="P-loop_NTPase"/>
</dbReference>
<dbReference type="PANTHER" id="PTHR14647:SF87">
    <property type="entry name" value="PUTATIVE-RELATED"/>
    <property type="match status" value="1"/>
</dbReference>
<keyword evidence="13" id="KW-1185">Reference proteome</keyword>
<feature type="transmembrane region" description="Helical" evidence="11">
    <location>
        <begin position="27"/>
        <end position="51"/>
    </location>
</feature>
<protein>
    <submittedName>
        <fullName evidence="12">Uncharacterized protein</fullName>
    </submittedName>
</protein>
<evidence type="ECO:0000256" key="4">
    <source>
        <dbReference type="ARBA" id="ARBA00022692"/>
    </source>
</evidence>
<keyword evidence="8 11" id="KW-0472">Membrane</keyword>
<evidence type="ECO:0000256" key="7">
    <source>
        <dbReference type="ARBA" id="ARBA00023034"/>
    </source>
</evidence>
<keyword evidence="3" id="KW-0808">Transferase</keyword>
<dbReference type="Gene3D" id="3.40.50.300">
    <property type="entry name" value="P-loop containing nucleotide triphosphate hydrolases"/>
    <property type="match status" value="1"/>
</dbReference>
<reference evidence="12" key="1">
    <citation type="journal article" date="2023" name="G3 (Bethesda)">
        <title>A reference genome for the long-term kleptoplast-retaining sea slug Elysia crispata morphotype clarki.</title>
        <authorList>
            <person name="Eastman K.E."/>
            <person name="Pendleton A.L."/>
            <person name="Shaikh M.A."/>
            <person name="Suttiyut T."/>
            <person name="Ogas R."/>
            <person name="Tomko P."/>
            <person name="Gavelis G."/>
            <person name="Widhalm J.R."/>
            <person name="Wisecaver J.H."/>
        </authorList>
    </citation>
    <scope>NUCLEOTIDE SEQUENCE</scope>
    <source>
        <strain evidence="12">ECLA1</strain>
    </source>
</reference>